<accession>A0ABP7YWM7</accession>
<dbReference type="PANTHER" id="PTHR42933:SF4">
    <property type="entry name" value="TYPE I RESTRICTION ENZYME ECOKI METHYLASE SUBUNIT"/>
    <property type="match status" value="1"/>
</dbReference>
<evidence type="ECO:0000256" key="3">
    <source>
        <dbReference type="ARBA" id="ARBA00011900"/>
    </source>
</evidence>
<dbReference type="EC" id="2.1.1.72" evidence="3"/>
<dbReference type="InterPro" id="IPR003356">
    <property type="entry name" value="DNA_methylase_A-5"/>
</dbReference>
<dbReference type="EMBL" id="BAABAO010000017">
    <property type="protein sequence ID" value="GAA4142082.1"/>
    <property type="molecule type" value="Genomic_DNA"/>
</dbReference>
<sequence length="447" mass="51601">MVNLILNGIVTPNIYNQDTLKNTENNLQIKGKFDVVVSHPPFGKSFSKNNFYDATNSLELLFLQHFMESLGPEGRAAIVVPDSLLIQKSYVFNEVRKNLLENFNVHTILSLPGGIFLPYSGAKMNVIFFDKKSKTSKIWYYELNAPFIFTKNRPVTDAHFKEFIDLYKNVERRNSTNNKNSESPDDWTVSFNEKMEFNLSAKNPNKIVDLELFKPENLISQIESISFEEENYLAKVNPSIFELVKEEYYNSNWETVRLSNLVEKVKNHTEISNNDIVTYIDLQSINTQRNKIEAPKILTSKELPNKTKNGAVKGDIIFSLNRPNLKNIAVIREDYERTVVSSVFCILRPNKNLLSADYLFYYLLSETFQQFVNPLIKGSAFPSISEKDLLNIKISLPPLDLQKKVANEMKNMFDTINSVIELQSKKIENLKLLQISILQKIYNYKEL</sequence>
<keyword evidence="8" id="KW-0238">DNA-binding</keyword>
<name>A0ABP7YWM7_9FLAO</name>
<feature type="domain" description="DNA methylase adenine-specific" evidence="11">
    <location>
        <begin position="2"/>
        <end position="174"/>
    </location>
</feature>
<evidence type="ECO:0000259" key="11">
    <source>
        <dbReference type="Pfam" id="PF02384"/>
    </source>
</evidence>
<evidence type="ECO:0000259" key="10">
    <source>
        <dbReference type="Pfam" id="PF01420"/>
    </source>
</evidence>
<dbReference type="SUPFAM" id="SSF53335">
    <property type="entry name" value="S-adenosyl-L-methionine-dependent methyltransferases"/>
    <property type="match status" value="1"/>
</dbReference>
<dbReference type="Proteomes" id="UP001501333">
    <property type="component" value="Unassembled WGS sequence"/>
</dbReference>
<evidence type="ECO:0000256" key="9">
    <source>
        <dbReference type="ARBA" id="ARBA00047942"/>
    </source>
</evidence>
<evidence type="ECO:0000256" key="7">
    <source>
        <dbReference type="ARBA" id="ARBA00022747"/>
    </source>
</evidence>
<evidence type="ECO:0000256" key="8">
    <source>
        <dbReference type="ARBA" id="ARBA00023125"/>
    </source>
</evidence>
<evidence type="ECO:0000256" key="6">
    <source>
        <dbReference type="ARBA" id="ARBA00022691"/>
    </source>
</evidence>
<evidence type="ECO:0000313" key="12">
    <source>
        <dbReference type="EMBL" id="GAA4142082.1"/>
    </source>
</evidence>
<dbReference type="Pfam" id="PF01420">
    <property type="entry name" value="Methylase_S"/>
    <property type="match status" value="1"/>
</dbReference>
<evidence type="ECO:0000313" key="13">
    <source>
        <dbReference type="Proteomes" id="UP001501333"/>
    </source>
</evidence>
<dbReference type="PRINTS" id="PR00507">
    <property type="entry name" value="N12N6MTFRASE"/>
</dbReference>
<comment type="catalytic activity">
    <reaction evidence="9">
        <text>a 2'-deoxyadenosine in DNA + S-adenosyl-L-methionine = an N(6)-methyl-2'-deoxyadenosine in DNA + S-adenosyl-L-homocysteine + H(+)</text>
        <dbReference type="Rhea" id="RHEA:15197"/>
        <dbReference type="Rhea" id="RHEA-COMP:12418"/>
        <dbReference type="Rhea" id="RHEA-COMP:12419"/>
        <dbReference type="ChEBI" id="CHEBI:15378"/>
        <dbReference type="ChEBI" id="CHEBI:57856"/>
        <dbReference type="ChEBI" id="CHEBI:59789"/>
        <dbReference type="ChEBI" id="CHEBI:90615"/>
        <dbReference type="ChEBI" id="CHEBI:90616"/>
        <dbReference type="EC" id="2.1.1.72"/>
    </reaction>
</comment>
<dbReference type="InterPro" id="IPR044946">
    <property type="entry name" value="Restrct_endonuc_typeI_TRD_sf"/>
</dbReference>
<dbReference type="Gene3D" id="3.40.50.150">
    <property type="entry name" value="Vaccinia Virus protein VP39"/>
    <property type="match status" value="1"/>
</dbReference>
<reference evidence="13" key="1">
    <citation type="journal article" date="2019" name="Int. J. Syst. Evol. Microbiol.">
        <title>The Global Catalogue of Microorganisms (GCM) 10K type strain sequencing project: providing services to taxonomists for standard genome sequencing and annotation.</title>
        <authorList>
            <consortium name="The Broad Institute Genomics Platform"/>
            <consortium name="The Broad Institute Genome Sequencing Center for Infectious Disease"/>
            <person name="Wu L."/>
            <person name="Ma J."/>
        </authorList>
    </citation>
    <scope>NUCLEOTIDE SEQUENCE [LARGE SCALE GENOMIC DNA]</scope>
    <source>
        <strain evidence="13">JCM 17386</strain>
    </source>
</reference>
<evidence type="ECO:0000256" key="1">
    <source>
        <dbReference type="ARBA" id="ARBA00006594"/>
    </source>
</evidence>
<comment type="caution">
    <text evidence="12">The sequence shown here is derived from an EMBL/GenBank/DDBJ whole genome shotgun (WGS) entry which is preliminary data.</text>
</comment>
<keyword evidence="7" id="KW-0680">Restriction system</keyword>
<dbReference type="SUPFAM" id="SSF116734">
    <property type="entry name" value="DNA methylase specificity domain"/>
    <property type="match status" value="1"/>
</dbReference>
<comment type="similarity">
    <text evidence="2">Belongs to the type-I restriction system S methylase family.</text>
</comment>
<keyword evidence="4" id="KW-0489">Methyltransferase</keyword>
<dbReference type="Pfam" id="PF02384">
    <property type="entry name" value="N6_Mtase"/>
    <property type="match status" value="1"/>
</dbReference>
<comment type="similarity">
    <text evidence="1">Belongs to the N(4)/N(6)-methyltransferase family.</text>
</comment>
<dbReference type="InterPro" id="IPR051537">
    <property type="entry name" value="DNA_Adenine_Mtase"/>
</dbReference>
<dbReference type="InterPro" id="IPR029063">
    <property type="entry name" value="SAM-dependent_MTases_sf"/>
</dbReference>
<evidence type="ECO:0000256" key="5">
    <source>
        <dbReference type="ARBA" id="ARBA00022679"/>
    </source>
</evidence>
<keyword evidence="5" id="KW-0808">Transferase</keyword>
<feature type="domain" description="Type I restriction modification DNA specificity" evidence="10">
    <location>
        <begin position="250"/>
        <end position="419"/>
    </location>
</feature>
<proteinExistence type="inferred from homology"/>
<evidence type="ECO:0000256" key="2">
    <source>
        <dbReference type="ARBA" id="ARBA00010923"/>
    </source>
</evidence>
<dbReference type="RefSeq" id="WP_229355318.1">
    <property type="nucleotide sequence ID" value="NZ_BAABAO010000017.1"/>
</dbReference>
<keyword evidence="6" id="KW-0949">S-adenosyl-L-methionine</keyword>
<dbReference type="PANTHER" id="PTHR42933">
    <property type="entry name" value="SLR6095 PROTEIN"/>
    <property type="match status" value="1"/>
</dbReference>
<gene>
    <name evidence="12" type="ORF">GCM10022250_44260</name>
</gene>
<dbReference type="Gene3D" id="3.90.220.20">
    <property type="entry name" value="DNA methylase specificity domains"/>
    <property type="match status" value="1"/>
</dbReference>
<organism evidence="12 13">
    <name type="scientific">Flavobacterium chungbukense</name>
    <dbReference type="NCBI Taxonomy" id="877464"/>
    <lineage>
        <taxon>Bacteria</taxon>
        <taxon>Pseudomonadati</taxon>
        <taxon>Bacteroidota</taxon>
        <taxon>Flavobacteriia</taxon>
        <taxon>Flavobacteriales</taxon>
        <taxon>Flavobacteriaceae</taxon>
        <taxon>Flavobacterium</taxon>
    </lineage>
</organism>
<keyword evidence="13" id="KW-1185">Reference proteome</keyword>
<dbReference type="InterPro" id="IPR000055">
    <property type="entry name" value="Restrct_endonuc_typeI_TRD"/>
</dbReference>
<evidence type="ECO:0000256" key="4">
    <source>
        <dbReference type="ARBA" id="ARBA00022603"/>
    </source>
</evidence>
<protein>
    <recommendedName>
        <fullName evidence="3">site-specific DNA-methyltransferase (adenine-specific)</fullName>
        <ecNumber evidence="3">2.1.1.72</ecNumber>
    </recommendedName>
</protein>